<evidence type="ECO:0000313" key="3">
    <source>
        <dbReference type="EMBL" id="VFT87078.1"/>
    </source>
</evidence>
<dbReference type="EMBL" id="VJMH01005190">
    <property type="protein sequence ID" value="KAF0699237.1"/>
    <property type="molecule type" value="Genomic_DNA"/>
</dbReference>
<protein>
    <submittedName>
        <fullName evidence="3">Aste57867_10202 protein</fullName>
    </submittedName>
</protein>
<feature type="signal peptide" evidence="1">
    <location>
        <begin position="1"/>
        <end position="23"/>
    </location>
</feature>
<name>A0A485KQA2_9STRA</name>
<feature type="chain" id="PRO_5036116150" evidence="1">
    <location>
        <begin position="24"/>
        <end position="562"/>
    </location>
</feature>
<dbReference type="EMBL" id="CAADRA010005211">
    <property type="protein sequence ID" value="VFT87078.1"/>
    <property type="molecule type" value="Genomic_DNA"/>
</dbReference>
<reference evidence="2" key="2">
    <citation type="submission" date="2019-06" db="EMBL/GenBank/DDBJ databases">
        <title>Genomics analysis of Aphanomyces spp. identifies a new class of oomycete effector associated with host adaptation.</title>
        <authorList>
            <person name="Gaulin E."/>
        </authorList>
    </citation>
    <scope>NUCLEOTIDE SEQUENCE</scope>
    <source>
        <strain evidence="2">CBS 578.67</strain>
    </source>
</reference>
<keyword evidence="1" id="KW-0732">Signal</keyword>
<gene>
    <name evidence="3" type="primary">Aste57867_10202</name>
    <name evidence="2" type="ORF">As57867_010163</name>
    <name evidence="3" type="ORF">ASTE57867_10202</name>
</gene>
<dbReference type="PANTHER" id="PTHR47236">
    <property type="entry name" value="GENE, 32742-RELATED-RELATED"/>
    <property type="match status" value="1"/>
</dbReference>
<evidence type="ECO:0000313" key="2">
    <source>
        <dbReference type="EMBL" id="KAF0699237.1"/>
    </source>
</evidence>
<organism evidence="3 4">
    <name type="scientific">Aphanomyces stellatus</name>
    <dbReference type="NCBI Taxonomy" id="120398"/>
    <lineage>
        <taxon>Eukaryota</taxon>
        <taxon>Sar</taxon>
        <taxon>Stramenopiles</taxon>
        <taxon>Oomycota</taxon>
        <taxon>Saprolegniomycetes</taxon>
        <taxon>Saprolegniales</taxon>
        <taxon>Verrucalvaceae</taxon>
        <taxon>Aphanomyces</taxon>
    </lineage>
</organism>
<evidence type="ECO:0000256" key="1">
    <source>
        <dbReference type="SAM" id="SignalP"/>
    </source>
</evidence>
<reference evidence="3 4" key="1">
    <citation type="submission" date="2019-03" db="EMBL/GenBank/DDBJ databases">
        <authorList>
            <person name="Gaulin E."/>
            <person name="Dumas B."/>
        </authorList>
    </citation>
    <scope>NUCLEOTIDE SEQUENCE [LARGE SCALE GENOMIC DNA]</scope>
    <source>
        <strain evidence="3">CBS 568.67</strain>
    </source>
</reference>
<accession>A0A485KQA2</accession>
<dbReference type="Proteomes" id="UP000332933">
    <property type="component" value="Unassembled WGS sequence"/>
</dbReference>
<proteinExistence type="predicted"/>
<dbReference type="AlphaFoldDB" id="A0A485KQA2"/>
<keyword evidence="4" id="KW-1185">Reference proteome</keyword>
<evidence type="ECO:0000313" key="4">
    <source>
        <dbReference type="Proteomes" id="UP000332933"/>
    </source>
</evidence>
<dbReference type="OrthoDB" id="185085at2759"/>
<dbReference type="SMART" id="SM01411">
    <property type="entry name" value="Ephrin_rec_like"/>
    <property type="match status" value="6"/>
</dbReference>
<dbReference type="PANTHER" id="PTHR47236:SF5">
    <property type="entry name" value="GENE, 32742-RELATED"/>
    <property type="match status" value="1"/>
</dbReference>
<sequence>MPRLVVVLATAASAAVLCPKGYERPCDPSPCDPSLSLTNLTAAGTFGAMPGLSTALCSGLCTAGYYCPLGSTSPLQQQCGSPVYYCPAGTASRQIVAAGYYTIASTSPGTGLDDHLSTAPYTAAVQTVCDVGYYCVRGIRYACPAGTFGQMTGLSSKQCSGLCPPGSYCPLASALPTPCPAGVYGATQGLTTANCSAPCPIANYCLQATITPEPCPAGLWGNATGLTTKQCSLTCTTSTCTLPLCPAGYFCPLGTVAPTPCGAVNVFCPSGSATSTPVAPGYYTIATPTLDTLDADGYLTGQPLALAATATRASQRPCELGTYCIQGMKQKCPAGTYGMTPALSSSTCTANCPAGYFCPIGSATYANHPCLNATTYCPAGSSSPTGVSAGYSTVLATDGRLRMDQIQCPTGSYCTHGVAHSCPRGTYGSTTGLTTPACSGPCAPGHICPAGSTTSQQSPCNAVARNPTGTYAINGQQCLPCRPGFWCSQASGSPIQNECGDTTVYCPLGSAAPQPVLPGYYACNANAQTLNGDFTAQVQCPVANTALLPQCPSTTVGPNNLV</sequence>